<evidence type="ECO:0000313" key="2">
    <source>
        <dbReference type="Proteomes" id="UP001060336"/>
    </source>
</evidence>
<gene>
    <name evidence="1" type="ORF">NUH88_20490</name>
</gene>
<proteinExistence type="predicted"/>
<dbReference type="RefSeq" id="WP_257768602.1">
    <property type="nucleotide sequence ID" value="NZ_CP102480.1"/>
</dbReference>
<evidence type="ECO:0000313" key="1">
    <source>
        <dbReference type="EMBL" id="UUX49761.1"/>
    </source>
</evidence>
<accession>A0A9J7ATF2</accession>
<dbReference type="AlphaFoldDB" id="A0A9J7ATF2"/>
<dbReference type="Proteomes" id="UP001060336">
    <property type="component" value="Chromosome"/>
</dbReference>
<keyword evidence="2" id="KW-1185">Reference proteome</keyword>
<sequence length="146" mass="16875">MSPLDRNDPAPDAAQNFSWSIDREQKLLLIEIRDGFSDYDLLKYIPRIWEDNPEVIWCNTVVDHRGTFGPTDWTWGALEKLGKQWAEFEQGQNPGTRVAIVTDNYWLTLLVNKALGFIFPGSRFRCFKEIHPAMSWAADDEAPEED</sequence>
<reference evidence="1" key="1">
    <citation type="submission" date="2022-08" db="EMBL/GenBank/DDBJ databases">
        <title>Nisaea acidiphila sp. nov., isolated from a marine algal debris and emended description of the genus Nisaea Urios et al. 2008.</title>
        <authorList>
            <person name="Kwon K."/>
        </authorList>
    </citation>
    <scope>NUCLEOTIDE SEQUENCE</scope>
    <source>
        <strain evidence="1">MEBiC11861</strain>
    </source>
</reference>
<protein>
    <submittedName>
        <fullName evidence="1">Uncharacterized protein</fullName>
    </submittedName>
</protein>
<dbReference type="KEGG" id="naci:NUH88_20490"/>
<dbReference type="EMBL" id="CP102480">
    <property type="protein sequence ID" value="UUX49761.1"/>
    <property type="molecule type" value="Genomic_DNA"/>
</dbReference>
<organism evidence="1 2">
    <name type="scientific">Nisaea acidiphila</name>
    <dbReference type="NCBI Taxonomy" id="1862145"/>
    <lineage>
        <taxon>Bacteria</taxon>
        <taxon>Pseudomonadati</taxon>
        <taxon>Pseudomonadota</taxon>
        <taxon>Alphaproteobacteria</taxon>
        <taxon>Rhodospirillales</taxon>
        <taxon>Thalassobaculaceae</taxon>
        <taxon>Nisaea</taxon>
    </lineage>
</organism>
<name>A0A9J7ATF2_9PROT</name>